<sequence length="191" mass="20793">MNNTIMMGRLVRDPQINYVENGKGDEMAIANFRLAVDRKFSDDTDYFPCAAFGRLAEFAEKYLYQGIKVVVNGRMENNNYTSKDGDKVYGVCLKLNEIEFAESKNAGRDDDEDGGGRNRNSGNRRNSSGGRGSSSGSRSGSRNSGSSRSGSGRSSGSSRGGYQNSGSGNSRSSRGRNVDEEFEGMEDGYFD</sequence>
<feature type="compositionally biased region" description="Acidic residues" evidence="4">
    <location>
        <begin position="180"/>
        <end position="191"/>
    </location>
</feature>
<evidence type="ECO:0000313" key="6">
    <source>
        <dbReference type="Proteomes" id="UP000274920"/>
    </source>
</evidence>
<dbReference type="PANTHER" id="PTHR10302">
    <property type="entry name" value="SINGLE-STRANDED DNA-BINDING PROTEIN"/>
    <property type="match status" value="1"/>
</dbReference>
<dbReference type="GO" id="GO:0003697">
    <property type="term" value="F:single-stranded DNA binding"/>
    <property type="evidence" value="ECO:0007669"/>
    <property type="project" value="UniProtKB-UniRule"/>
</dbReference>
<name>A0A3R8JNN2_9FIRM</name>
<feature type="region of interest" description="Disordered" evidence="4">
    <location>
        <begin position="104"/>
        <end position="191"/>
    </location>
</feature>
<dbReference type="GO" id="GO:0006260">
    <property type="term" value="P:DNA replication"/>
    <property type="evidence" value="ECO:0007669"/>
    <property type="project" value="InterPro"/>
</dbReference>
<proteinExistence type="inferred from homology"/>
<accession>A0A3R8JNN2</accession>
<dbReference type="InterPro" id="IPR000424">
    <property type="entry name" value="Primosome_PriB/ssb"/>
</dbReference>
<dbReference type="NCBIfam" id="TIGR00621">
    <property type="entry name" value="ssb"/>
    <property type="match status" value="1"/>
</dbReference>
<dbReference type="PANTHER" id="PTHR10302:SF27">
    <property type="entry name" value="SINGLE-STRANDED DNA-BINDING PROTEIN"/>
    <property type="match status" value="1"/>
</dbReference>
<organism evidence="5 6">
    <name type="scientific">Schaedlerella arabinosiphila</name>
    <dbReference type="NCBI Taxonomy" id="2044587"/>
    <lineage>
        <taxon>Bacteria</taxon>
        <taxon>Bacillati</taxon>
        <taxon>Bacillota</taxon>
        <taxon>Clostridia</taxon>
        <taxon>Lachnospirales</taxon>
        <taxon>Lachnospiraceae</taxon>
        <taxon>Schaedlerella</taxon>
    </lineage>
</organism>
<gene>
    <name evidence="5" type="ORF">EBB54_12430</name>
</gene>
<keyword evidence="6" id="KW-1185">Reference proteome</keyword>
<evidence type="ECO:0000256" key="3">
    <source>
        <dbReference type="RuleBase" id="RU000524"/>
    </source>
</evidence>
<dbReference type="HAMAP" id="MF_00984">
    <property type="entry name" value="SSB"/>
    <property type="match status" value="1"/>
</dbReference>
<dbReference type="CDD" id="cd04496">
    <property type="entry name" value="SSB_OBF"/>
    <property type="match status" value="1"/>
</dbReference>
<comment type="caution">
    <text evidence="5">The sequence shown here is derived from an EMBL/GenBank/DDBJ whole genome shotgun (WGS) entry which is preliminary data.</text>
</comment>
<reference evidence="5" key="1">
    <citation type="submission" date="2018-10" db="EMBL/GenBank/DDBJ databases">
        <title>Schaedlerella arabinophila gen. nov. sp. nov., isolated from the mouse intestinal tract and comparative analysis with the genome of the closely related altered Schaedler flora strain ASF502.</title>
        <authorList>
            <person name="Miyake S."/>
            <person name="Soh M."/>
            <person name="Seedorf H."/>
        </authorList>
    </citation>
    <scope>NUCLEOTIDE SEQUENCE [LARGE SCALE GENOMIC DNA]</scope>
    <source>
        <strain evidence="5">DSM 106076</strain>
    </source>
</reference>
<dbReference type="RefSeq" id="WP_125127630.1">
    <property type="nucleotide sequence ID" value="NZ_RHJS01000002.1"/>
</dbReference>
<dbReference type="EMBL" id="RHJS01000002">
    <property type="protein sequence ID" value="RRK32087.1"/>
    <property type="molecule type" value="Genomic_DNA"/>
</dbReference>
<dbReference type="InterPro" id="IPR012340">
    <property type="entry name" value="NA-bd_OB-fold"/>
</dbReference>
<dbReference type="InterPro" id="IPR011344">
    <property type="entry name" value="ssDNA-bd"/>
</dbReference>
<evidence type="ECO:0000256" key="1">
    <source>
        <dbReference type="ARBA" id="ARBA00023125"/>
    </source>
</evidence>
<dbReference type="GO" id="GO:0009295">
    <property type="term" value="C:nucleoid"/>
    <property type="evidence" value="ECO:0007669"/>
    <property type="project" value="TreeGrafter"/>
</dbReference>
<dbReference type="AlphaFoldDB" id="A0A3R8JNN2"/>
<comment type="caution">
    <text evidence="2">Lacks conserved residue(s) required for the propagation of feature annotation.</text>
</comment>
<protein>
    <recommendedName>
        <fullName evidence="2 3">Single-stranded DNA-binding protein</fullName>
        <shortName evidence="2">SSB</shortName>
    </recommendedName>
</protein>
<dbReference type="Pfam" id="PF00436">
    <property type="entry name" value="SSB"/>
    <property type="match status" value="1"/>
</dbReference>
<evidence type="ECO:0000313" key="5">
    <source>
        <dbReference type="EMBL" id="RRK32087.1"/>
    </source>
</evidence>
<dbReference type="SUPFAM" id="SSF50249">
    <property type="entry name" value="Nucleic acid-binding proteins"/>
    <property type="match status" value="1"/>
</dbReference>
<evidence type="ECO:0000256" key="2">
    <source>
        <dbReference type="HAMAP-Rule" id="MF_00984"/>
    </source>
</evidence>
<dbReference type="Gene3D" id="2.40.50.140">
    <property type="entry name" value="Nucleic acid-binding proteins"/>
    <property type="match status" value="1"/>
</dbReference>
<feature type="compositionally biased region" description="Low complexity" evidence="4">
    <location>
        <begin position="118"/>
        <end position="172"/>
    </location>
</feature>
<keyword evidence="1 2" id="KW-0238">DNA-binding</keyword>
<comment type="subunit">
    <text evidence="2">Homotetramer.</text>
</comment>
<dbReference type="Proteomes" id="UP000274920">
    <property type="component" value="Unassembled WGS sequence"/>
</dbReference>
<dbReference type="PROSITE" id="PS50935">
    <property type="entry name" value="SSB"/>
    <property type="match status" value="1"/>
</dbReference>
<evidence type="ECO:0000256" key="4">
    <source>
        <dbReference type="SAM" id="MobiDB-lite"/>
    </source>
</evidence>